<keyword evidence="4" id="KW-0175">Coiled coil</keyword>
<organism evidence="6">
    <name type="scientific">Zea mays</name>
    <name type="common">Maize</name>
    <dbReference type="NCBI Taxonomy" id="4577"/>
    <lineage>
        <taxon>Eukaryota</taxon>
        <taxon>Viridiplantae</taxon>
        <taxon>Streptophyta</taxon>
        <taxon>Embryophyta</taxon>
        <taxon>Tracheophyta</taxon>
        <taxon>Spermatophyta</taxon>
        <taxon>Magnoliopsida</taxon>
        <taxon>Liliopsida</taxon>
        <taxon>Poales</taxon>
        <taxon>Poaceae</taxon>
        <taxon>PACMAD clade</taxon>
        <taxon>Panicoideae</taxon>
        <taxon>Andropogonodae</taxon>
        <taxon>Andropogoneae</taxon>
        <taxon>Tripsacinae</taxon>
        <taxon>Zea</taxon>
    </lineage>
</organism>
<dbReference type="PANTHER" id="PTHR48466">
    <property type="entry name" value="OS10G0509000 PROTEIN-RELATED"/>
    <property type="match status" value="1"/>
</dbReference>
<dbReference type="GO" id="GO:0005524">
    <property type="term" value="F:ATP binding"/>
    <property type="evidence" value="ECO:0007669"/>
    <property type="project" value="UniProtKB-KW"/>
</dbReference>
<dbReference type="InterPro" id="IPR036187">
    <property type="entry name" value="DNA_mismatch_repair_MutS_sf"/>
</dbReference>
<dbReference type="Proteomes" id="UP000251960">
    <property type="component" value="Chromosome 5"/>
</dbReference>
<dbReference type="PIRSF" id="PIRSF005814">
    <property type="entry name" value="MutS_YshD"/>
    <property type="match status" value="1"/>
</dbReference>
<dbReference type="ExpressionAtlas" id="A0A3L6EQ31">
    <property type="expression patterns" value="baseline and differential"/>
</dbReference>
<evidence type="ECO:0000256" key="2">
    <source>
        <dbReference type="ARBA" id="ARBA00022840"/>
    </source>
</evidence>
<dbReference type="Pfam" id="PF00488">
    <property type="entry name" value="MutS_V"/>
    <property type="match status" value="1"/>
</dbReference>
<evidence type="ECO:0000259" key="5">
    <source>
        <dbReference type="PROSITE" id="PS00486"/>
    </source>
</evidence>
<dbReference type="SUPFAM" id="SSF52540">
    <property type="entry name" value="P-loop containing nucleoside triphosphate hydrolases"/>
    <property type="match status" value="1"/>
</dbReference>
<dbReference type="GO" id="GO:0045910">
    <property type="term" value="P:negative regulation of DNA recombination"/>
    <property type="evidence" value="ECO:0007669"/>
    <property type="project" value="InterPro"/>
</dbReference>
<dbReference type="InterPro" id="IPR045076">
    <property type="entry name" value="MutS"/>
</dbReference>
<dbReference type="GO" id="GO:0140664">
    <property type="term" value="F:ATP-dependent DNA damage sensor activity"/>
    <property type="evidence" value="ECO:0007669"/>
    <property type="project" value="InterPro"/>
</dbReference>
<keyword evidence="6" id="KW-0378">Hydrolase</keyword>
<dbReference type="SUPFAM" id="SSF48334">
    <property type="entry name" value="DNA repair protein MutS, domain III"/>
    <property type="match status" value="1"/>
</dbReference>
<dbReference type="GO" id="GO:0016887">
    <property type="term" value="F:ATP hydrolysis activity"/>
    <property type="evidence" value="ECO:0007669"/>
    <property type="project" value="InterPro"/>
</dbReference>
<keyword evidence="6" id="KW-0540">Nuclease</keyword>
<accession>A0A3L6EQ31</accession>
<dbReference type="InterPro" id="IPR000432">
    <property type="entry name" value="DNA_mismatch_repair_MutS_C"/>
</dbReference>
<feature type="coiled-coil region" evidence="4">
    <location>
        <begin position="233"/>
        <end position="260"/>
    </location>
</feature>
<dbReference type="GO" id="GO:0006298">
    <property type="term" value="P:mismatch repair"/>
    <property type="evidence" value="ECO:0007669"/>
    <property type="project" value="InterPro"/>
</dbReference>
<dbReference type="GO" id="GO:0030983">
    <property type="term" value="F:mismatched DNA binding"/>
    <property type="evidence" value="ECO:0007669"/>
    <property type="project" value="InterPro"/>
</dbReference>
<comment type="caution">
    <text evidence="6">The sequence shown here is derived from an EMBL/GenBank/DDBJ whole genome shotgun (WGS) entry which is preliminary data.</text>
</comment>
<dbReference type="Pfam" id="PF20297">
    <property type="entry name" value="MSSS"/>
    <property type="match status" value="1"/>
</dbReference>
<dbReference type="Gene3D" id="3.40.50.300">
    <property type="entry name" value="P-loop containing nucleotide triphosphate hydrolases"/>
    <property type="match status" value="1"/>
</dbReference>
<keyword evidence="6" id="KW-0255">Endonuclease</keyword>
<keyword evidence="2" id="KW-0067">ATP-binding</keyword>
<gene>
    <name evidence="6" type="primary">mutS2_0</name>
    <name evidence="6" type="ORF">Zm00014a_008425</name>
</gene>
<dbReference type="FunFam" id="3.40.50.300:FF:001241">
    <property type="entry name" value="Endonuclease MutS2 isoform X1"/>
    <property type="match status" value="1"/>
</dbReference>
<dbReference type="PANTHER" id="PTHR48466:SF2">
    <property type="entry name" value="OS10G0509000 PROTEIN"/>
    <property type="match status" value="1"/>
</dbReference>
<evidence type="ECO:0000256" key="1">
    <source>
        <dbReference type="ARBA" id="ARBA00022741"/>
    </source>
</evidence>
<evidence type="ECO:0000256" key="4">
    <source>
        <dbReference type="SAM" id="Coils"/>
    </source>
</evidence>
<feature type="coiled-coil region" evidence="4">
    <location>
        <begin position="673"/>
        <end position="700"/>
    </location>
</feature>
<dbReference type="GO" id="GO:0004519">
    <property type="term" value="F:endonuclease activity"/>
    <property type="evidence" value="ECO:0007669"/>
    <property type="project" value="UniProtKB-KW"/>
</dbReference>
<name>A0A3L6EQ31_MAIZE</name>
<dbReference type="SMART" id="SM00534">
    <property type="entry name" value="MUTSac"/>
    <property type="match status" value="1"/>
</dbReference>
<evidence type="ECO:0000256" key="3">
    <source>
        <dbReference type="ARBA" id="ARBA00023125"/>
    </source>
</evidence>
<dbReference type="InterPro" id="IPR027417">
    <property type="entry name" value="P-loop_NTPase"/>
</dbReference>
<dbReference type="PROSITE" id="PS00486">
    <property type="entry name" value="DNA_MISMATCH_REPAIR_2"/>
    <property type="match status" value="1"/>
</dbReference>
<feature type="coiled-coil region" evidence="4">
    <location>
        <begin position="423"/>
        <end position="477"/>
    </location>
</feature>
<protein>
    <submittedName>
        <fullName evidence="6">Endonuclease MutS2</fullName>
    </submittedName>
</protein>
<dbReference type="AlphaFoldDB" id="A0A3L6EQ31"/>
<dbReference type="InterPro" id="IPR005747">
    <property type="entry name" value="MutS2"/>
</dbReference>
<keyword evidence="1" id="KW-0547">Nucleotide-binding</keyword>
<reference evidence="6" key="1">
    <citation type="journal article" date="2018" name="Nat. Genet.">
        <title>Extensive intraspecific gene order and gene structural variations between Mo17 and other maize genomes.</title>
        <authorList>
            <person name="Sun S."/>
            <person name="Zhou Y."/>
            <person name="Chen J."/>
            <person name="Shi J."/>
            <person name="Zhao H."/>
            <person name="Zhao H."/>
            <person name="Song W."/>
            <person name="Zhang M."/>
            <person name="Cui Y."/>
            <person name="Dong X."/>
            <person name="Liu H."/>
            <person name="Ma X."/>
            <person name="Jiao Y."/>
            <person name="Wang B."/>
            <person name="Wei X."/>
            <person name="Stein J.C."/>
            <person name="Glaubitz J.C."/>
            <person name="Lu F."/>
            <person name="Yu G."/>
            <person name="Liang C."/>
            <person name="Fengler K."/>
            <person name="Li B."/>
            <person name="Rafalski A."/>
            <person name="Schnable P.S."/>
            <person name="Ware D.H."/>
            <person name="Buckler E.S."/>
            <person name="Lai J."/>
        </authorList>
    </citation>
    <scope>NUCLEOTIDE SEQUENCE [LARGE SCALE GENOMIC DNA]</scope>
    <source>
        <tissue evidence="6">Seedling</tissue>
    </source>
</reference>
<proteinExistence type="predicted"/>
<sequence length="861" mass="95229">MLRLSIAVLTSTLLPTSVPTVRPHPRRLLRLRLRSLAAAASLSPSARSLRLLEWGKVCDAVASFAGTAHGRDATTVSRFGCHFSLPEYRRRGLFVSDTSAVRFDMRVQKQLWEVEDVSYEQSQMLLQETEAAVLLLDNAGGAMDFSGLDTVAIESAIHSVSGGAVIKGLEAMAVTSLMMFVESLQVNIKAAMKLDEGSCSRLTTLTETILDAVINKSLVKSIQDIVDDDGSVKDTASPELRRYREQVQRLENRLYQLMDKLMRNADDEASLSEVCIVNGRCCIRTTMDNSSFFDGLLLSSRSDAGSMIEPIVAVPLNDELQESRALVAKAELDVLSKLTHKIRLDLDSIQNLLQETIKLDKIAARAKYSIAYDGTFPDLYLPNFENETVTSATGGSIKQISSAQLPKKAWKLYMPNAYHPLLLQRHQENIHRAKRDVASATSEIRRRRIYGQDIAEEDQLSSDLDSMKLRVSQLEKDQPVPVDFMIAEETAVLVITGPNTGGKTISLKTVGLASLMAKTVKIPWFNAVYADIGDEQSLTQSLSTFSGHLKQIGAIRAESTSESLVLLDEVGAGTNPLEGAALGMSLLESFAEAGSFLTLATTHHGELKTLKYSNKSFENACMEFDEENLKPTFKILWGIPGRSNAINITERLGLPLDIVENSRHLLGTAGAEINALIMDMERLKQEYQQHLQEAQYLLMQSKELHNNLELAQKSIVDHTSAQRKRKARVISEYAVMARSIIRKKFQQFQESAIAERVKEEENAVNDAKSDRVKDPMPANTSAIGKIQNIDTSLGMSATGKVLDDEDEVPEVGDSVYVPKLKNEATVVKIDSSKNEVQVQAGMMKLKLKLKDVKVQKRKVSR</sequence>
<evidence type="ECO:0000313" key="6">
    <source>
        <dbReference type="EMBL" id="PWZ22768.1"/>
    </source>
</evidence>
<keyword evidence="3" id="KW-0238">DNA-binding</keyword>
<feature type="domain" description="DNA mismatch repair proteins mutS family" evidence="5">
    <location>
        <begin position="563"/>
        <end position="579"/>
    </location>
</feature>
<dbReference type="EMBL" id="NCVQ01000006">
    <property type="protein sequence ID" value="PWZ22768.1"/>
    <property type="molecule type" value="Genomic_DNA"/>
</dbReference>
<dbReference type="InterPro" id="IPR046893">
    <property type="entry name" value="MSSS"/>
</dbReference>